<evidence type="ECO:0000313" key="7">
    <source>
        <dbReference type="EMBL" id="PFK35717.1"/>
    </source>
</evidence>
<sequence>MFKSAIIFILAGLAEIGGGYLIWKWIREGGSIWFGLIGGIILCLYGVIATFQVFSSFGRVYAAYGGVFIVMSLLWGWMVDKKAPDIFDFAGAAICLIGVFIILWPRA</sequence>
<dbReference type="SUPFAM" id="SSF103481">
    <property type="entry name" value="Multidrug resistance efflux transporter EmrE"/>
    <property type="match status" value="1"/>
</dbReference>
<feature type="transmembrane region" description="Helical" evidence="6">
    <location>
        <begin position="33"/>
        <end position="54"/>
    </location>
</feature>
<dbReference type="RefSeq" id="WP_098491697.1">
    <property type="nucleotide sequence ID" value="NZ_NUWN01000064.1"/>
</dbReference>
<organism evidence="7 8">
    <name type="scientific">Bacillus cereus</name>
    <dbReference type="NCBI Taxonomy" id="1396"/>
    <lineage>
        <taxon>Bacteria</taxon>
        <taxon>Bacillati</taxon>
        <taxon>Bacillota</taxon>
        <taxon>Bacilli</taxon>
        <taxon>Bacillales</taxon>
        <taxon>Bacillaceae</taxon>
        <taxon>Bacillus</taxon>
        <taxon>Bacillus cereus group</taxon>
    </lineage>
</organism>
<protein>
    <submittedName>
        <fullName evidence="7">Uncharacterized protein</fullName>
    </submittedName>
</protein>
<keyword evidence="4 6" id="KW-1133">Transmembrane helix</keyword>
<dbReference type="Pfam" id="PF02694">
    <property type="entry name" value="UPF0060"/>
    <property type="match status" value="1"/>
</dbReference>
<evidence type="ECO:0000256" key="5">
    <source>
        <dbReference type="ARBA" id="ARBA00023136"/>
    </source>
</evidence>
<proteinExistence type="inferred from homology"/>
<comment type="caution">
    <text evidence="7">The sequence shown here is derived from an EMBL/GenBank/DDBJ whole genome shotgun (WGS) entry which is preliminary data.</text>
</comment>
<dbReference type="HAMAP" id="MF_00010">
    <property type="entry name" value="UPF0060"/>
    <property type="match status" value="1"/>
</dbReference>
<accession>A0A2B0LV14</accession>
<dbReference type="AlphaFoldDB" id="A0A2B0LV14"/>
<dbReference type="InterPro" id="IPR037185">
    <property type="entry name" value="EmrE-like"/>
</dbReference>
<keyword evidence="3 6" id="KW-0812">Transmembrane</keyword>
<keyword evidence="5 6" id="KW-0472">Membrane</keyword>
<dbReference type="EMBL" id="NUWN01000064">
    <property type="protein sequence ID" value="PFK35717.1"/>
    <property type="molecule type" value="Genomic_DNA"/>
</dbReference>
<reference evidence="7 8" key="1">
    <citation type="submission" date="2017-09" db="EMBL/GenBank/DDBJ databases">
        <title>Large-scale bioinformatics analysis of Bacillus genomes uncovers conserved roles of natural products in bacterial physiology.</title>
        <authorList>
            <consortium name="Agbiome Team Llc"/>
            <person name="Bleich R.M."/>
            <person name="Grubbs K.J."/>
            <person name="Santa Maria K.C."/>
            <person name="Allen S.E."/>
            <person name="Farag S."/>
            <person name="Shank E.A."/>
            <person name="Bowers A."/>
        </authorList>
    </citation>
    <scope>NUCLEOTIDE SEQUENCE [LARGE SCALE GENOMIC DNA]</scope>
    <source>
        <strain evidence="7 8">AFS083043</strain>
    </source>
</reference>
<evidence type="ECO:0000256" key="6">
    <source>
        <dbReference type="HAMAP-Rule" id="MF_00010"/>
    </source>
</evidence>
<evidence type="ECO:0000313" key="8">
    <source>
        <dbReference type="Proteomes" id="UP000242656"/>
    </source>
</evidence>
<feature type="transmembrane region" description="Helical" evidence="6">
    <location>
        <begin position="60"/>
        <end position="79"/>
    </location>
</feature>
<comment type="similarity">
    <text evidence="6">Belongs to the UPF0060 family.</text>
</comment>
<name>A0A2B0LV14_BACCE</name>
<feature type="transmembrane region" description="Helical" evidence="6">
    <location>
        <begin position="6"/>
        <end position="26"/>
    </location>
</feature>
<evidence type="ECO:0000256" key="2">
    <source>
        <dbReference type="ARBA" id="ARBA00022475"/>
    </source>
</evidence>
<evidence type="ECO:0000256" key="1">
    <source>
        <dbReference type="ARBA" id="ARBA00004127"/>
    </source>
</evidence>
<keyword evidence="2 6" id="KW-1003">Cell membrane</keyword>
<feature type="transmembrane region" description="Helical" evidence="6">
    <location>
        <begin position="86"/>
        <end position="104"/>
    </location>
</feature>
<dbReference type="NCBIfam" id="NF002586">
    <property type="entry name" value="PRK02237.1"/>
    <property type="match status" value="1"/>
</dbReference>
<evidence type="ECO:0000256" key="3">
    <source>
        <dbReference type="ARBA" id="ARBA00022692"/>
    </source>
</evidence>
<dbReference type="PANTHER" id="PTHR36116:SF1">
    <property type="entry name" value="UPF0060 MEMBRANE PROTEIN YNFA"/>
    <property type="match status" value="1"/>
</dbReference>
<dbReference type="Proteomes" id="UP000242656">
    <property type="component" value="Unassembled WGS sequence"/>
</dbReference>
<dbReference type="PANTHER" id="PTHR36116">
    <property type="entry name" value="UPF0060 MEMBRANE PROTEIN YNFA"/>
    <property type="match status" value="1"/>
</dbReference>
<gene>
    <name evidence="7" type="ORF">COI93_16445</name>
</gene>
<comment type="subcellular location">
    <subcellularLocation>
        <location evidence="6">Cell membrane</location>
        <topology evidence="6">Multi-pass membrane protein</topology>
    </subcellularLocation>
    <subcellularLocation>
        <location evidence="1">Endomembrane system</location>
        <topology evidence="1">Multi-pass membrane protein</topology>
    </subcellularLocation>
</comment>
<evidence type="ECO:0000256" key="4">
    <source>
        <dbReference type="ARBA" id="ARBA00022989"/>
    </source>
</evidence>
<dbReference type="InterPro" id="IPR003844">
    <property type="entry name" value="UPF0060"/>
</dbReference>
<dbReference type="GO" id="GO:0005886">
    <property type="term" value="C:plasma membrane"/>
    <property type="evidence" value="ECO:0007669"/>
    <property type="project" value="UniProtKB-SubCell"/>
</dbReference>